<proteinExistence type="predicted"/>
<sequence length="90" mass="9924">MGCHLDEGELWTWGNSEYGQCMHGKKINRVSNCFISTGYIERSPSVYIYMHLPSRDSTSQVLEPTRVPTAGHTVVDVAAGGPFSLFLTGM</sequence>
<dbReference type="Pfam" id="PF00415">
    <property type="entry name" value="RCC1"/>
    <property type="match status" value="1"/>
</dbReference>
<evidence type="ECO:0008006" key="4">
    <source>
        <dbReference type="Google" id="ProtNLM"/>
    </source>
</evidence>
<evidence type="ECO:0000256" key="1">
    <source>
        <dbReference type="PROSITE-ProRule" id="PRU00235"/>
    </source>
</evidence>
<dbReference type="SUPFAM" id="SSF50985">
    <property type="entry name" value="RCC1/BLIP-II"/>
    <property type="match status" value="1"/>
</dbReference>
<gene>
    <name evidence="2" type="ORF">BC936DRAFT_147993</name>
</gene>
<dbReference type="PROSITE" id="PS50012">
    <property type="entry name" value="RCC1_3"/>
    <property type="match status" value="1"/>
</dbReference>
<organism evidence="2 3">
    <name type="scientific">Jimgerdemannia flammicorona</name>
    <dbReference type="NCBI Taxonomy" id="994334"/>
    <lineage>
        <taxon>Eukaryota</taxon>
        <taxon>Fungi</taxon>
        <taxon>Fungi incertae sedis</taxon>
        <taxon>Mucoromycota</taxon>
        <taxon>Mucoromycotina</taxon>
        <taxon>Endogonomycetes</taxon>
        <taxon>Endogonales</taxon>
        <taxon>Endogonaceae</taxon>
        <taxon>Jimgerdemannia</taxon>
    </lineage>
</organism>
<evidence type="ECO:0000313" key="2">
    <source>
        <dbReference type="EMBL" id="RUP45578.1"/>
    </source>
</evidence>
<dbReference type="Proteomes" id="UP000268093">
    <property type="component" value="Unassembled WGS sequence"/>
</dbReference>
<protein>
    <recommendedName>
        <fullName evidence="4">Regulator of chromosome condensation 1/beta-lactamase-inhibitor protein II</fullName>
    </recommendedName>
</protein>
<comment type="caution">
    <text evidence="2">The sequence shown here is derived from an EMBL/GenBank/DDBJ whole genome shotgun (WGS) entry which is preliminary data.</text>
</comment>
<reference evidence="2 3" key="1">
    <citation type="journal article" date="2018" name="New Phytol.">
        <title>Phylogenomics of Endogonaceae and evolution of mycorrhizas within Mucoromycota.</title>
        <authorList>
            <person name="Chang Y."/>
            <person name="Desiro A."/>
            <person name="Na H."/>
            <person name="Sandor L."/>
            <person name="Lipzen A."/>
            <person name="Clum A."/>
            <person name="Barry K."/>
            <person name="Grigoriev I.V."/>
            <person name="Martin F.M."/>
            <person name="Stajich J.E."/>
            <person name="Smith M.E."/>
            <person name="Bonito G."/>
            <person name="Spatafora J.W."/>
        </authorList>
    </citation>
    <scope>NUCLEOTIDE SEQUENCE [LARGE SCALE GENOMIC DNA]</scope>
    <source>
        <strain evidence="2 3">GMNB39</strain>
    </source>
</reference>
<dbReference type="InterPro" id="IPR009091">
    <property type="entry name" value="RCC1/BLIP-II"/>
</dbReference>
<dbReference type="OrthoDB" id="5370059at2759"/>
<dbReference type="AlphaFoldDB" id="A0A433D416"/>
<keyword evidence="3" id="KW-1185">Reference proteome</keyword>
<dbReference type="Gene3D" id="2.130.10.30">
    <property type="entry name" value="Regulator of chromosome condensation 1/beta-lactamase-inhibitor protein II"/>
    <property type="match status" value="1"/>
</dbReference>
<name>A0A433D416_9FUNG</name>
<dbReference type="InterPro" id="IPR000408">
    <property type="entry name" value="Reg_chr_condens"/>
</dbReference>
<accession>A0A433D416</accession>
<evidence type="ECO:0000313" key="3">
    <source>
        <dbReference type="Proteomes" id="UP000268093"/>
    </source>
</evidence>
<dbReference type="EMBL" id="RBNI01007069">
    <property type="protein sequence ID" value="RUP45578.1"/>
    <property type="molecule type" value="Genomic_DNA"/>
</dbReference>
<feature type="repeat" description="RCC1" evidence="1">
    <location>
        <begin position="8"/>
        <end position="90"/>
    </location>
</feature>